<keyword evidence="2" id="KW-0472">Membrane</keyword>
<feature type="transmembrane region" description="Helical" evidence="2">
    <location>
        <begin position="25"/>
        <end position="44"/>
    </location>
</feature>
<gene>
    <name evidence="5" type="ORF">GCM10009836_69860</name>
</gene>
<feature type="domain" description="Mce/MlaD" evidence="3">
    <location>
        <begin position="48"/>
        <end position="123"/>
    </location>
</feature>
<evidence type="ECO:0000259" key="4">
    <source>
        <dbReference type="Pfam" id="PF11887"/>
    </source>
</evidence>
<comment type="caution">
    <text evidence="5">The sequence shown here is derived from an EMBL/GenBank/DDBJ whole genome shotgun (WGS) entry which is preliminary data.</text>
</comment>
<dbReference type="NCBIfam" id="TIGR00996">
    <property type="entry name" value="Mtu_fam_mce"/>
    <property type="match status" value="1"/>
</dbReference>
<dbReference type="Proteomes" id="UP001500449">
    <property type="component" value="Unassembled WGS sequence"/>
</dbReference>
<proteinExistence type="predicted"/>
<dbReference type="PANTHER" id="PTHR33371">
    <property type="entry name" value="INTERMEMBRANE PHOSPHOLIPID TRANSPORT SYSTEM BINDING PROTEIN MLAD-RELATED"/>
    <property type="match status" value="1"/>
</dbReference>
<dbReference type="InterPro" id="IPR052336">
    <property type="entry name" value="MlaD_Phospholipid_Transporter"/>
</dbReference>
<evidence type="ECO:0000256" key="1">
    <source>
        <dbReference type="SAM" id="MobiDB-lite"/>
    </source>
</evidence>
<evidence type="ECO:0000313" key="6">
    <source>
        <dbReference type="Proteomes" id="UP001500449"/>
    </source>
</evidence>
<feature type="compositionally biased region" description="Pro residues" evidence="1">
    <location>
        <begin position="410"/>
        <end position="424"/>
    </location>
</feature>
<dbReference type="InterPro" id="IPR024516">
    <property type="entry name" value="Mce_C"/>
</dbReference>
<dbReference type="EMBL" id="BAAAQK010000028">
    <property type="protein sequence ID" value="GAA1878508.1"/>
    <property type="molecule type" value="Genomic_DNA"/>
</dbReference>
<keyword evidence="2" id="KW-1133">Transmembrane helix</keyword>
<protein>
    <submittedName>
        <fullName evidence="5">MCE family protein</fullName>
    </submittedName>
</protein>
<keyword evidence="2" id="KW-0812">Transmembrane</keyword>
<dbReference type="Pfam" id="PF11887">
    <property type="entry name" value="Mce4_CUP1"/>
    <property type="match status" value="1"/>
</dbReference>
<reference evidence="5 6" key="1">
    <citation type="journal article" date="2019" name="Int. J. Syst. Evol. Microbiol.">
        <title>The Global Catalogue of Microorganisms (GCM) 10K type strain sequencing project: providing services to taxonomists for standard genome sequencing and annotation.</title>
        <authorList>
            <consortium name="The Broad Institute Genomics Platform"/>
            <consortium name="The Broad Institute Genome Sequencing Center for Infectious Disease"/>
            <person name="Wu L."/>
            <person name="Ma J."/>
        </authorList>
    </citation>
    <scope>NUCLEOTIDE SEQUENCE [LARGE SCALE GENOMIC DNA]</scope>
    <source>
        <strain evidence="5 6">JCM 16009</strain>
    </source>
</reference>
<organism evidence="5 6">
    <name type="scientific">Pseudonocardia ailaonensis</name>
    <dbReference type="NCBI Taxonomy" id="367279"/>
    <lineage>
        <taxon>Bacteria</taxon>
        <taxon>Bacillati</taxon>
        <taxon>Actinomycetota</taxon>
        <taxon>Actinomycetes</taxon>
        <taxon>Pseudonocardiales</taxon>
        <taxon>Pseudonocardiaceae</taxon>
        <taxon>Pseudonocardia</taxon>
    </lineage>
</organism>
<name>A0ABN2NNR7_9PSEU</name>
<evidence type="ECO:0000256" key="2">
    <source>
        <dbReference type="SAM" id="Phobius"/>
    </source>
</evidence>
<evidence type="ECO:0000313" key="5">
    <source>
        <dbReference type="EMBL" id="GAA1878508.1"/>
    </source>
</evidence>
<dbReference type="InterPro" id="IPR003399">
    <property type="entry name" value="Mce/MlaD"/>
</dbReference>
<keyword evidence="6" id="KW-1185">Reference proteome</keyword>
<evidence type="ECO:0000259" key="3">
    <source>
        <dbReference type="Pfam" id="PF02470"/>
    </source>
</evidence>
<feature type="domain" description="Mammalian cell entry C-terminal" evidence="4">
    <location>
        <begin position="131"/>
        <end position="322"/>
    </location>
</feature>
<dbReference type="PANTHER" id="PTHR33371:SF4">
    <property type="entry name" value="INTERMEMBRANE PHOSPHOLIPID TRANSPORT SYSTEM BINDING PROTEIN MLAD"/>
    <property type="match status" value="1"/>
</dbReference>
<accession>A0ABN2NNR7</accession>
<feature type="compositionally biased region" description="Gly residues" evidence="1">
    <location>
        <begin position="429"/>
        <end position="442"/>
    </location>
</feature>
<dbReference type="RefSeq" id="WP_344427336.1">
    <property type="nucleotide sequence ID" value="NZ_BAAAQK010000028.1"/>
</dbReference>
<dbReference type="InterPro" id="IPR005693">
    <property type="entry name" value="Mce"/>
</dbReference>
<dbReference type="Pfam" id="PF02470">
    <property type="entry name" value="MlaD"/>
    <property type="match status" value="1"/>
</dbReference>
<sequence>MGSRRTRSSGSDHQGWAQDRKHLQVVALVAIVAVLLASGIWLVGKGGGRTLTAYFTNTSALFEDNDVRVLGVPVGTISSITPEGSRVRVDMRITDPDVHLAPDAKAAVVSPSLVTGRYVQLFPTVAEGAPEMATGATIPLERTAVPLGVDDLAKAATDLSTALGPNGANSQGAVSRALDVGAQNLDGNGQQLGDTIRNLGDLSGTLAGSSDDLFGTVTELQKFTKTIADDDAKVREFNGRVADVTGFLADERGQLGGALTDLAQALADVDTFVRENRDGIHSNVDRLADVTQTLVNQQDALREILDAAPVGISNLANTYNGSSGTLDTRANFNELSQPPIYLVCDLLKTGAPDALKQIASTCNTLPPLSALPSPAQLISSLQQGKTPPVAGLALPTIPGAPSTPLTVPNPVAPAPAPTSAPAPAPQQDSGGGLLSKIFGGGS</sequence>
<feature type="region of interest" description="Disordered" evidence="1">
    <location>
        <begin position="389"/>
        <end position="442"/>
    </location>
</feature>